<dbReference type="PANTHER" id="PTHR46672:SF1">
    <property type="entry name" value="OS08G0103600 PROTEIN"/>
    <property type="match status" value="1"/>
</dbReference>
<accession>A0A1D2MPG1</accession>
<dbReference type="InterPro" id="IPR000210">
    <property type="entry name" value="BTB/POZ_dom"/>
</dbReference>
<comment type="caution">
    <text evidence="2">The sequence shown here is derived from an EMBL/GenBank/DDBJ whole genome shotgun (WGS) entry which is preliminary data.</text>
</comment>
<dbReference type="Proteomes" id="UP000094527">
    <property type="component" value="Unassembled WGS sequence"/>
</dbReference>
<dbReference type="AlphaFoldDB" id="A0A1D2MPG1"/>
<dbReference type="Gene3D" id="3.30.710.10">
    <property type="entry name" value="Potassium Channel Kv1.1, Chain A"/>
    <property type="match status" value="1"/>
</dbReference>
<keyword evidence="3" id="KW-1185">Reference proteome</keyword>
<dbReference type="CDD" id="cd18186">
    <property type="entry name" value="BTB_POZ_ZBTB_KLHL-like"/>
    <property type="match status" value="1"/>
</dbReference>
<sequence>MSVFLVKQKTFKAYDFIHANPNRPNLKRWKTSVNKVCLLQSMMAYSHNSTLLRGNVWPKLEKLLERKPSPNLTTRFREQVRISAAFLIELAKERKVEVVMTVEFQDKNWIFKFTINAKGNGVFFKRMTDKEKSEFTTAIMSGEGKLTIELIFGEAAEPTPVRPLFAQEQITSIARKMLDEQIQCDLQLISQDGTVFPCHKAFLAVHSTWFHQLFQNKPEEKVWKISMTLEGLRAFLNYVYYVDMEVPKKDLRVAVELLKVGNKYSIVPLEKDMKNLLLEFQTSAMSVEVALLLFCFARKVKGYDLLKMKAIKLMKWNLTKVSELKDLQGILGNDSDTVKELELMGLYK</sequence>
<evidence type="ECO:0000313" key="2">
    <source>
        <dbReference type="EMBL" id="ODM94792.1"/>
    </source>
</evidence>
<evidence type="ECO:0000259" key="1">
    <source>
        <dbReference type="PROSITE" id="PS50097"/>
    </source>
</evidence>
<dbReference type="SUPFAM" id="SSF54695">
    <property type="entry name" value="POZ domain"/>
    <property type="match status" value="1"/>
</dbReference>
<dbReference type="Pfam" id="PF00651">
    <property type="entry name" value="BTB"/>
    <property type="match status" value="1"/>
</dbReference>
<organism evidence="2 3">
    <name type="scientific">Orchesella cincta</name>
    <name type="common">Springtail</name>
    <name type="synonym">Podura cincta</name>
    <dbReference type="NCBI Taxonomy" id="48709"/>
    <lineage>
        <taxon>Eukaryota</taxon>
        <taxon>Metazoa</taxon>
        <taxon>Ecdysozoa</taxon>
        <taxon>Arthropoda</taxon>
        <taxon>Hexapoda</taxon>
        <taxon>Collembola</taxon>
        <taxon>Entomobryomorpha</taxon>
        <taxon>Entomobryoidea</taxon>
        <taxon>Orchesellidae</taxon>
        <taxon>Orchesellinae</taxon>
        <taxon>Orchesella</taxon>
    </lineage>
</organism>
<dbReference type="InterPro" id="IPR011333">
    <property type="entry name" value="SKP1/BTB/POZ_sf"/>
</dbReference>
<proteinExistence type="predicted"/>
<evidence type="ECO:0000313" key="3">
    <source>
        <dbReference type="Proteomes" id="UP000094527"/>
    </source>
</evidence>
<protein>
    <submittedName>
        <fullName evidence="2">BTB/POZ domain-containing protein</fullName>
    </submittedName>
</protein>
<dbReference type="InterPro" id="IPR044714">
    <property type="entry name" value="AtSIBP1-like"/>
</dbReference>
<dbReference type="EMBL" id="LJIJ01000750">
    <property type="protein sequence ID" value="ODM94792.1"/>
    <property type="molecule type" value="Genomic_DNA"/>
</dbReference>
<dbReference type="PROSITE" id="PS50097">
    <property type="entry name" value="BTB"/>
    <property type="match status" value="1"/>
</dbReference>
<gene>
    <name evidence="2" type="ORF">Ocin01_11888</name>
</gene>
<reference evidence="2 3" key="1">
    <citation type="journal article" date="2016" name="Genome Biol. Evol.">
        <title>Gene Family Evolution Reflects Adaptation to Soil Environmental Stressors in the Genome of the Collembolan Orchesella cincta.</title>
        <authorList>
            <person name="Faddeeva-Vakhrusheva A."/>
            <person name="Derks M.F."/>
            <person name="Anvar S.Y."/>
            <person name="Agamennone V."/>
            <person name="Suring W."/>
            <person name="Smit S."/>
            <person name="van Straalen N.M."/>
            <person name="Roelofs D."/>
        </authorList>
    </citation>
    <scope>NUCLEOTIDE SEQUENCE [LARGE SCALE GENOMIC DNA]</scope>
    <source>
        <tissue evidence="2">Mixed pool</tissue>
    </source>
</reference>
<name>A0A1D2MPG1_ORCCI</name>
<dbReference type="PANTHER" id="PTHR46672">
    <property type="entry name" value="OS08G0495500 PROTEIN-RELATED"/>
    <property type="match status" value="1"/>
</dbReference>
<dbReference type="SMART" id="SM00225">
    <property type="entry name" value="BTB"/>
    <property type="match status" value="1"/>
</dbReference>
<dbReference type="OrthoDB" id="6426401at2759"/>
<feature type="domain" description="BTB" evidence="1">
    <location>
        <begin position="184"/>
        <end position="248"/>
    </location>
</feature>